<dbReference type="Gene3D" id="1.10.10.10">
    <property type="entry name" value="Winged helix-like DNA-binding domain superfamily/Winged helix DNA-binding domain"/>
    <property type="match status" value="1"/>
</dbReference>
<comment type="caution">
    <text evidence="6">The sequence shown here is derived from an EMBL/GenBank/DDBJ whole genome shotgun (WGS) entry which is preliminary data.</text>
</comment>
<organism evidence="6 7">
    <name type="scientific">Xenorhabdus khoisanae</name>
    <dbReference type="NCBI Taxonomy" id="880157"/>
    <lineage>
        <taxon>Bacteria</taxon>
        <taxon>Pseudomonadati</taxon>
        <taxon>Pseudomonadota</taxon>
        <taxon>Gammaproteobacteria</taxon>
        <taxon>Enterobacterales</taxon>
        <taxon>Morganellaceae</taxon>
        <taxon>Xenorhabdus</taxon>
    </lineage>
</organism>
<dbReference type="InterPro" id="IPR050176">
    <property type="entry name" value="LTTR"/>
</dbReference>
<keyword evidence="7" id="KW-1185">Reference proteome</keyword>
<dbReference type="GO" id="GO:0003677">
    <property type="term" value="F:DNA binding"/>
    <property type="evidence" value="ECO:0007669"/>
    <property type="project" value="UniProtKB-KW"/>
</dbReference>
<evidence type="ECO:0000256" key="2">
    <source>
        <dbReference type="ARBA" id="ARBA00023015"/>
    </source>
</evidence>
<keyword evidence="2" id="KW-0805">Transcription regulation</keyword>
<dbReference type="PANTHER" id="PTHR30579:SF7">
    <property type="entry name" value="HTH-TYPE TRANSCRIPTIONAL REGULATOR LRHA-RELATED"/>
    <property type="match status" value="1"/>
</dbReference>
<dbReference type="Gene3D" id="3.40.190.10">
    <property type="entry name" value="Periplasmic binding protein-like II"/>
    <property type="match status" value="2"/>
</dbReference>
<evidence type="ECO:0000259" key="5">
    <source>
        <dbReference type="PROSITE" id="PS50931"/>
    </source>
</evidence>
<dbReference type="STRING" id="880157.AB204_05110"/>
<dbReference type="PROSITE" id="PS50931">
    <property type="entry name" value="HTH_LYSR"/>
    <property type="match status" value="1"/>
</dbReference>
<dbReference type="SUPFAM" id="SSF53850">
    <property type="entry name" value="Periplasmic binding protein-like II"/>
    <property type="match status" value="1"/>
</dbReference>
<evidence type="ECO:0000256" key="1">
    <source>
        <dbReference type="ARBA" id="ARBA00009437"/>
    </source>
</evidence>
<dbReference type="AlphaFoldDB" id="A0A0J5ISK2"/>
<dbReference type="InterPro" id="IPR036390">
    <property type="entry name" value="WH_DNA-bd_sf"/>
</dbReference>
<dbReference type="PATRIC" id="fig|880157.4.peg.1064"/>
<dbReference type="PANTHER" id="PTHR30579">
    <property type="entry name" value="TRANSCRIPTIONAL REGULATOR"/>
    <property type="match status" value="1"/>
</dbReference>
<gene>
    <name evidence="6" type="ORF">AB204_05110</name>
</gene>
<evidence type="ECO:0000256" key="3">
    <source>
        <dbReference type="ARBA" id="ARBA00023125"/>
    </source>
</evidence>
<keyword evidence="4" id="KW-0804">Transcription</keyword>
<proteinExistence type="inferred from homology"/>
<evidence type="ECO:0000313" key="7">
    <source>
        <dbReference type="Proteomes" id="UP000036277"/>
    </source>
</evidence>
<comment type="similarity">
    <text evidence="1">Belongs to the LysR transcriptional regulatory family.</text>
</comment>
<dbReference type="Pfam" id="PF00126">
    <property type="entry name" value="HTH_1"/>
    <property type="match status" value="1"/>
</dbReference>
<evidence type="ECO:0000313" key="6">
    <source>
        <dbReference type="EMBL" id="KMJ46180.1"/>
    </source>
</evidence>
<dbReference type="SUPFAM" id="SSF46785">
    <property type="entry name" value="Winged helix' DNA-binding domain"/>
    <property type="match status" value="1"/>
</dbReference>
<dbReference type="InterPro" id="IPR036388">
    <property type="entry name" value="WH-like_DNA-bd_sf"/>
</dbReference>
<dbReference type="InterPro" id="IPR000847">
    <property type="entry name" value="LysR_HTH_N"/>
</dbReference>
<dbReference type="RefSeq" id="WP_047962300.1">
    <property type="nucleotide sequence ID" value="NZ_CAWMBG010000028.1"/>
</dbReference>
<name>A0A0J5ISK2_9GAMM</name>
<dbReference type="Proteomes" id="UP000036277">
    <property type="component" value="Unassembled WGS sequence"/>
</dbReference>
<keyword evidence="3" id="KW-0238">DNA-binding</keyword>
<feature type="domain" description="HTH lysR-type" evidence="5">
    <location>
        <begin position="15"/>
        <end position="72"/>
    </location>
</feature>
<sequence>MKQNISINRFDGRGITLEQLRAFVFVATHGGFAKAGEELGRTQSTLSFSIKRLEDDIGCRLIDRRQGHIIGLTNEGKHLLPAAKEILSRIAQALQLVKKYQLRSKIALGVPNDFSITKLHKAISWCLVEHPELKIEITAASSPVLSALLEKQQLDMAITKEIAGRPINTNNKNILFTESLHWVASEILYFSELQEIPLVIFPKGCVIHQYAIKTLEHVNKPYFFAYVSSSFENIRSAIVHGLGIGLLPRSALNDDQCVLSSEHGVPSVPAIQLVLQVAAQSDLHTLFADYLRRSLSE</sequence>
<dbReference type="OrthoDB" id="5723059at2"/>
<dbReference type="FunFam" id="1.10.10.10:FF:000001">
    <property type="entry name" value="LysR family transcriptional regulator"/>
    <property type="match status" value="1"/>
</dbReference>
<reference evidence="6 7" key="1">
    <citation type="submission" date="2015-06" db="EMBL/GenBank/DDBJ databases">
        <title>Draft Whole-Genome Sequence of the Entomopathogenic Bacterium Xenorhabdus khoisanae.</title>
        <authorList>
            <person name="Naidoo S."/>
            <person name="Featherston J."/>
            <person name="Gray V.M."/>
        </authorList>
    </citation>
    <scope>NUCLEOTIDE SEQUENCE [LARGE SCALE GENOMIC DNA]</scope>
    <source>
        <strain evidence="6 7">MCB</strain>
    </source>
</reference>
<dbReference type="EMBL" id="LFCV01000028">
    <property type="protein sequence ID" value="KMJ46180.1"/>
    <property type="molecule type" value="Genomic_DNA"/>
</dbReference>
<dbReference type="GO" id="GO:0003700">
    <property type="term" value="F:DNA-binding transcription factor activity"/>
    <property type="evidence" value="ECO:0007669"/>
    <property type="project" value="InterPro"/>
</dbReference>
<dbReference type="InterPro" id="IPR005119">
    <property type="entry name" value="LysR_subst-bd"/>
</dbReference>
<accession>A0A0J5ISK2</accession>
<evidence type="ECO:0000256" key="4">
    <source>
        <dbReference type="ARBA" id="ARBA00023163"/>
    </source>
</evidence>
<protein>
    <submittedName>
        <fullName evidence="6">LysR family transcriptional regulator</fullName>
    </submittedName>
</protein>
<dbReference type="PRINTS" id="PR00039">
    <property type="entry name" value="HTHLYSR"/>
</dbReference>
<dbReference type="Pfam" id="PF03466">
    <property type="entry name" value="LysR_substrate"/>
    <property type="match status" value="1"/>
</dbReference>